<comment type="caution">
    <text evidence="2">The sequence shown here is derived from an EMBL/GenBank/DDBJ whole genome shotgun (WGS) entry which is preliminary data.</text>
</comment>
<protein>
    <submittedName>
        <fullName evidence="2">Uncharacterized protein</fullName>
    </submittedName>
</protein>
<accession>A0AAP0BIL7</accession>
<dbReference type="EMBL" id="JBBWWQ010000009">
    <property type="protein sequence ID" value="KAK8938465.1"/>
    <property type="molecule type" value="Genomic_DNA"/>
</dbReference>
<evidence type="ECO:0000313" key="3">
    <source>
        <dbReference type="Proteomes" id="UP001418222"/>
    </source>
</evidence>
<organism evidence="2 3">
    <name type="scientific">Platanthera zijinensis</name>
    <dbReference type="NCBI Taxonomy" id="2320716"/>
    <lineage>
        <taxon>Eukaryota</taxon>
        <taxon>Viridiplantae</taxon>
        <taxon>Streptophyta</taxon>
        <taxon>Embryophyta</taxon>
        <taxon>Tracheophyta</taxon>
        <taxon>Spermatophyta</taxon>
        <taxon>Magnoliopsida</taxon>
        <taxon>Liliopsida</taxon>
        <taxon>Asparagales</taxon>
        <taxon>Orchidaceae</taxon>
        <taxon>Orchidoideae</taxon>
        <taxon>Orchideae</taxon>
        <taxon>Orchidinae</taxon>
        <taxon>Platanthera</taxon>
    </lineage>
</organism>
<feature type="region of interest" description="Disordered" evidence="1">
    <location>
        <begin position="25"/>
        <end position="101"/>
    </location>
</feature>
<sequence>MHAYCFQKILYSSSIKALFDISGRREASEERGNGHLEQSTGAPPTSVKTPNWHPFTPAVLARSSPNSLSPARSGRNGAPPECQTDPKTMGEQADAVDTYGL</sequence>
<keyword evidence="3" id="KW-1185">Reference proteome</keyword>
<dbReference type="Proteomes" id="UP001418222">
    <property type="component" value="Unassembled WGS sequence"/>
</dbReference>
<reference evidence="2 3" key="1">
    <citation type="journal article" date="2022" name="Nat. Plants">
        <title>Genomes of leafy and leafless Platanthera orchids illuminate the evolution of mycoheterotrophy.</title>
        <authorList>
            <person name="Li M.H."/>
            <person name="Liu K.W."/>
            <person name="Li Z."/>
            <person name="Lu H.C."/>
            <person name="Ye Q.L."/>
            <person name="Zhang D."/>
            <person name="Wang J.Y."/>
            <person name="Li Y.F."/>
            <person name="Zhong Z.M."/>
            <person name="Liu X."/>
            <person name="Yu X."/>
            <person name="Liu D.K."/>
            <person name="Tu X.D."/>
            <person name="Liu B."/>
            <person name="Hao Y."/>
            <person name="Liao X.Y."/>
            <person name="Jiang Y.T."/>
            <person name="Sun W.H."/>
            <person name="Chen J."/>
            <person name="Chen Y.Q."/>
            <person name="Ai Y."/>
            <person name="Zhai J.W."/>
            <person name="Wu S.S."/>
            <person name="Zhou Z."/>
            <person name="Hsiao Y.Y."/>
            <person name="Wu W.L."/>
            <person name="Chen Y.Y."/>
            <person name="Lin Y.F."/>
            <person name="Hsu J.L."/>
            <person name="Li C.Y."/>
            <person name="Wang Z.W."/>
            <person name="Zhao X."/>
            <person name="Zhong W.Y."/>
            <person name="Ma X.K."/>
            <person name="Ma L."/>
            <person name="Huang J."/>
            <person name="Chen G.Z."/>
            <person name="Huang M.Z."/>
            <person name="Huang L."/>
            <person name="Peng D.H."/>
            <person name="Luo Y.B."/>
            <person name="Zou S.Q."/>
            <person name="Chen S.P."/>
            <person name="Lan S."/>
            <person name="Tsai W.C."/>
            <person name="Van de Peer Y."/>
            <person name="Liu Z.J."/>
        </authorList>
    </citation>
    <scope>NUCLEOTIDE SEQUENCE [LARGE SCALE GENOMIC DNA]</scope>
    <source>
        <strain evidence="2">Lor287</strain>
    </source>
</reference>
<evidence type="ECO:0000256" key="1">
    <source>
        <dbReference type="SAM" id="MobiDB-lite"/>
    </source>
</evidence>
<evidence type="ECO:0000313" key="2">
    <source>
        <dbReference type="EMBL" id="KAK8938465.1"/>
    </source>
</evidence>
<dbReference type="AlphaFoldDB" id="A0AAP0BIL7"/>
<feature type="compositionally biased region" description="Basic and acidic residues" evidence="1">
    <location>
        <begin position="25"/>
        <end position="34"/>
    </location>
</feature>
<proteinExistence type="predicted"/>
<name>A0AAP0BIL7_9ASPA</name>
<gene>
    <name evidence="2" type="ORF">KSP39_PZI011441</name>
</gene>
<feature type="compositionally biased region" description="Polar residues" evidence="1">
    <location>
        <begin position="36"/>
        <end position="49"/>
    </location>
</feature>